<dbReference type="STRING" id="42251.A0A2T7A054"/>
<dbReference type="AlphaFoldDB" id="A0A2T7A054"/>
<reference evidence="2 3" key="1">
    <citation type="submission" date="2017-04" db="EMBL/GenBank/DDBJ databases">
        <title>Draft genome sequence of Tuber borchii Vittad., a whitish edible truffle.</title>
        <authorList>
            <consortium name="DOE Joint Genome Institute"/>
            <person name="Murat C."/>
            <person name="Kuo A."/>
            <person name="Barry K.W."/>
            <person name="Clum A."/>
            <person name="Dockter R.B."/>
            <person name="Fauchery L."/>
            <person name="Iotti M."/>
            <person name="Kohler A."/>
            <person name="Labutti K."/>
            <person name="Lindquist E.A."/>
            <person name="Lipzen A."/>
            <person name="Ohm R.A."/>
            <person name="Wang M."/>
            <person name="Grigoriev I.V."/>
            <person name="Zambonelli A."/>
            <person name="Martin F.M."/>
        </authorList>
    </citation>
    <scope>NUCLEOTIDE SEQUENCE [LARGE SCALE GENOMIC DNA]</scope>
    <source>
        <strain evidence="2 3">Tbo3840</strain>
    </source>
</reference>
<dbReference type="OrthoDB" id="5356630at2759"/>
<accession>A0A2T7A054</accession>
<protein>
    <submittedName>
        <fullName evidence="2">Uncharacterized protein</fullName>
    </submittedName>
</protein>
<proteinExistence type="predicted"/>
<sequence>MKFTLIAALSVLSTLVSGSALPDLTRRGTVIRPAIGIMIEEKFPDYDFPPINAVEVSRTNGADNVRSLLGFVVPACTGTCTFSFSDASTATGSGQINLFTLGWYPVFGNTWNSKPFTNIQLGTFQASTTGSGPATVVQNFGLTFVCPTTTTNLGYEVQPVNDNDFVLWDITNGGLILTCG</sequence>
<evidence type="ECO:0000313" key="3">
    <source>
        <dbReference type="Proteomes" id="UP000244722"/>
    </source>
</evidence>
<keyword evidence="1" id="KW-0732">Signal</keyword>
<name>A0A2T7A054_TUBBO</name>
<feature type="signal peptide" evidence="1">
    <location>
        <begin position="1"/>
        <end position="20"/>
    </location>
</feature>
<feature type="chain" id="PRO_5015744059" evidence="1">
    <location>
        <begin position="21"/>
        <end position="180"/>
    </location>
</feature>
<organism evidence="2 3">
    <name type="scientific">Tuber borchii</name>
    <name type="common">White truffle</name>
    <dbReference type="NCBI Taxonomy" id="42251"/>
    <lineage>
        <taxon>Eukaryota</taxon>
        <taxon>Fungi</taxon>
        <taxon>Dikarya</taxon>
        <taxon>Ascomycota</taxon>
        <taxon>Pezizomycotina</taxon>
        <taxon>Pezizomycetes</taxon>
        <taxon>Pezizales</taxon>
        <taxon>Tuberaceae</taxon>
        <taxon>Tuber</taxon>
    </lineage>
</organism>
<dbReference type="Proteomes" id="UP000244722">
    <property type="component" value="Unassembled WGS sequence"/>
</dbReference>
<dbReference type="EMBL" id="NESQ01000050">
    <property type="protein sequence ID" value="PUU81104.1"/>
    <property type="molecule type" value="Genomic_DNA"/>
</dbReference>
<comment type="caution">
    <text evidence="2">The sequence shown here is derived from an EMBL/GenBank/DDBJ whole genome shotgun (WGS) entry which is preliminary data.</text>
</comment>
<evidence type="ECO:0000313" key="2">
    <source>
        <dbReference type="EMBL" id="PUU81104.1"/>
    </source>
</evidence>
<gene>
    <name evidence="2" type="ORF">B9Z19DRAFT_652836</name>
</gene>
<evidence type="ECO:0000256" key="1">
    <source>
        <dbReference type="SAM" id="SignalP"/>
    </source>
</evidence>
<keyword evidence="3" id="KW-1185">Reference proteome</keyword>